<proteinExistence type="predicted"/>
<dbReference type="SUPFAM" id="SSF52156">
    <property type="entry name" value="Initiation factor IF2/eIF5b, domain 3"/>
    <property type="match status" value="1"/>
</dbReference>
<dbReference type="Proteomes" id="UP000663880">
    <property type="component" value="Unassembled WGS sequence"/>
</dbReference>
<dbReference type="InterPro" id="IPR036925">
    <property type="entry name" value="TIF_IF2_dom3_sf"/>
</dbReference>
<feature type="domain" description="Translation initiation factor IF- 2" evidence="1">
    <location>
        <begin position="7"/>
        <end position="50"/>
    </location>
</feature>
<dbReference type="Gene3D" id="3.40.50.10050">
    <property type="entry name" value="Translation initiation factor IF- 2, domain 3"/>
    <property type="match status" value="1"/>
</dbReference>
<dbReference type="AlphaFoldDB" id="A0A821MES6"/>
<comment type="caution">
    <text evidence="2">The sequence shown here is derived from an EMBL/GenBank/DDBJ whole genome shotgun (WGS) entry which is preliminary data.</text>
</comment>
<dbReference type="InterPro" id="IPR023115">
    <property type="entry name" value="TIF_IF2_dom3"/>
</dbReference>
<dbReference type="OrthoDB" id="361630at2759"/>
<name>A0A821MES6_9NEOP</name>
<evidence type="ECO:0000259" key="1">
    <source>
        <dbReference type="Pfam" id="PF11987"/>
    </source>
</evidence>
<keyword evidence="3" id="KW-1185">Reference proteome</keyword>
<accession>A0A821MES6</accession>
<evidence type="ECO:0000313" key="2">
    <source>
        <dbReference type="EMBL" id="CAF4766698.1"/>
    </source>
</evidence>
<protein>
    <recommendedName>
        <fullName evidence="1">Translation initiation factor IF- 2 domain-containing protein</fullName>
    </recommendedName>
</protein>
<evidence type="ECO:0000313" key="3">
    <source>
        <dbReference type="Proteomes" id="UP000663880"/>
    </source>
</evidence>
<dbReference type="Pfam" id="PF11987">
    <property type="entry name" value="IF-2"/>
    <property type="match status" value="1"/>
</dbReference>
<organism evidence="2 3">
    <name type="scientific">Pieris macdunnoughi</name>
    <dbReference type="NCBI Taxonomy" id="345717"/>
    <lineage>
        <taxon>Eukaryota</taxon>
        <taxon>Metazoa</taxon>
        <taxon>Ecdysozoa</taxon>
        <taxon>Arthropoda</taxon>
        <taxon>Hexapoda</taxon>
        <taxon>Insecta</taxon>
        <taxon>Pterygota</taxon>
        <taxon>Neoptera</taxon>
        <taxon>Endopterygota</taxon>
        <taxon>Lepidoptera</taxon>
        <taxon>Glossata</taxon>
        <taxon>Ditrysia</taxon>
        <taxon>Papilionoidea</taxon>
        <taxon>Pieridae</taxon>
        <taxon>Pierinae</taxon>
        <taxon>Pieris</taxon>
    </lineage>
</organism>
<dbReference type="EMBL" id="CAJOBZ010000003">
    <property type="protein sequence ID" value="CAF4766698.1"/>
    <property type="molecule type" value="Genomic_DNA"/>
</dbReference>
<reference evidence="2" key="1">
    <citation type="submission" date="2021-02" db="EMBL/GenBank/DDBJ databases">
        <authorList>
            <person name="Steward A R."/>
        </authorList>
    </citation>
    <scope>NUCLEOTIDE SEQUENCE</scope>
</reference>
<gene>
    <name evidence="2" type="ORF">PMACD_LOCUS1589</name>
</gene>
<sequence length="68" mass="7682">MNPERIAEAFNAVIFAFNVDIPPSLAVQAKQNNIEVKRHNVIYKLVDEVKQPINGKSPTTQHEELIGR</sequence>